<dbReference type="GO" id="GO:0005634">
    <property type="term" value="C:nucleus"/>
    <property type="evidence" value="ECO:0007669"/>
    <property type="project" value="TreeGrafter"/>
</dbReference>
<dbReference type="InterPro" id="IPR016024">
    <property type="entry name" value="ARM-type_fold"/>
</dbReference>
<evidence type="ECO:0000259" key="6">
    <source>
        <dbReference type="Pfam" id="PF24492"/>
    </source>
</evidence>
<dbReference type="EMBL" id="HG001932">
    <property type="protein sequence ID" value="CDF38415.1"/>
    <property type="molecule type" value="Genomic_DNA"/>
</dbReference>
<dbReference type="Pfam" id="PF24492">
    <property type="entry name" value="HEAT_ECM29"/>
    <property type="match status" value="1"/>
</dbReference>
<dbReference type="GO" id="GO:0036503">
    <property type="term" value="P:ERAD pathway"/>
    <property type="evidence" value="ECO:0007669"/>
    <property type="project" value="TreeGrafter"/>
</dbReference>
<keyword evidence="4" id="KW-0647">Proteasome</keyword>
<dbReference type="RefSeq" id="XP_005718308.1">
    <property type="nucleotide sequence ID" value="XM_005718251.1"/>
</dbReference>
<keyword evidence="3" id="KW-0677">Repeat</keyword>
<protein>
    <submittedName>
        <fullName evidence="7">Uncharacterized protein</fullName>
    </submittedName>
</protein>
<feature type="domain" description="Proteasome adapter and scaffold protein ECM29 HEAT-repeat" evidence="6">
    <location>
        <begin position="1065"/>
        <end position="1219"/>
    </location>
</feature>
<dbReference type="GO" id="GO:0000502">
    <property type="term" value="C:proteasome complex"/>
    <property type="evidence" value="ECO:0007669"/>
    <property type="project" value="UniProtKB-KW"/>
</dbReference>
<dbReference type="GO" id="GO:0060090">
    <property type="term" value="F:molecular adaptor activity"/>
    <property type="evidence" value="ECO:0007669"/>
    <property type="project" value="InterPro"/>
</dbReference>
<dbReference type="PANTHER" id="PTHR23346:SF19">
    <property type="entry name" value="PROTEASOME ADAPTER AND SCAFFOLD PROTEIN ECM29"/>
    <property type="match status" value="1"/>
</dbReference>
<dbReference type="SUPFAM" id="SSF48371">
    <property type="entry name" value="ARM repeat"/>
    <property type="match status" value="2"/>
</dbReference>
<dbReference type="InterPro" id="IPR011989">
    <property type="entry name" value="ARM-like"/>
</dbReference>
<dbReference type="Pfam" id="PF13001">
    <property type="entry name" value="ECM29_N"/>
    <property type="match status" value="1"/>
</dbReference>
<feature type="domain" description="Proteasome component Ecm29 N-terminal" evidence="5">
    <location>
        <begin position="2"/>
        <end position="249"/>
    </location>
</feature>
<dbReference type="Pfam" id="PF23731">
    <property type="entry name" value="ARM_ECM29_C"/>
    <property type="match status" value="1"/>
</dbReference>
<evidence type="ECO:0000256" key="4">
    <source>
        <dbReference type="ARBA" id="ARBA00022942"/>
    </source>
</evidence>
<comment type="subcellular location">
    <subcellularLocation>
        <location evidence="1">Cytoplasm</location>
    </subcellularLocation>
</comment>
<evidence type="ECO:0000313" key="7">
    <source>
        <dbReference type="EMBL" id="CDF38415.1"/>
    </source>
</evidence>
<dbReference type="PhylomeDB" id="R7QLZ0"/>
<dbReference type="InterPro" id="IPR024372">
    <property type="entry name" value="Ecm29_N"/>
</dbReference>
<gene>
    <name evidence="7" type="ORF">CHC_T00006150001</name>
</gene>
<dbReference type="Proteomes" id="UP000012073">
    <property type="component" value="Unassembled WGS sequence"/>
</dbReference>
<dbReference type="GeneID" id="17326024"/>
<name>R7QLZ0_CHOCR</name>
<sequence>MRTRLSSAGESALKKLPGADVLSSEDPGLVDMLFEIYLDPLSEAPMRTVVLGKALLKTPLAAQCFPEVLDVSKAALLTSGVPPRLHGLGMQWVSFLLAHSADSGLRENARPFVEVMMKLVHNATGESPSFPDKLRAFGFTGLAEMVIRVPELMGEHGVTAQLFFEAAQDKSLPAEVRTTASHALVALTRVVRFRLGDVSEKRDSALQTVFSTIRNSDDIASSARAAAVQWANECFSFADCDARLVNIIACADVRQDVRQHASYGLSPKRWRVKTEFGGDDGSPVESTERPLLMQIVQCYDSYSGPKMGPKSIGAYLCFGLTSLIHSILNGKSKALLQAGVIEAFLEKNPENLKALTMLKDTAQEALLASLQSKVAGLERATLVVILFASKINSLRPYVSRTYAGLILEILSLLQKKSAAGDMQVARALSILIGIASESMDEQDLFAMIMKIGSGLEPKESGAASGRFGEDERVAKTLALGQIIARTSRRDGFSFHAETADKVSAICLHVTRRLTLAVESSNAVRTAACVAVGDIGIHGALPIPQTPREVTISSLAGILKSHNSDARLVETAADSIGKICVGEPRRSFKRIAVEALLTVCKDRKEDEIRFTAGESLVRCASGCDAPSPVLDGADEPNAIPSSQSSVMGDLTLIMNVKTDLTLIRNVNCDDEGEKWKPSNIEEVTRALIELSQDERPGARAGGCVCLFTLLRLLGPKTKGRASPELQFGSADDETRFQDKQKILSGLLPEIQQAFTVLLGDRDDFVQQMASCGVALVYEMCPLNQQQDLVSTLVRSLTSGKARAASTVPGDQGAILELGGLNTSEKTVGRSATYKELCTIAQDMGQPELVYKFMDLAGHAALWNNRRGAALAGGALLDSGAAAEQLRPHVKTLLPKLYVYCYDPTEQVRIAMGSVLKAVVKASDLGTIAEAISAHFNIVIRYCLNTMTVRQWRSREAACSALRDALVSRTWLQMKDMLAEIWVITLRALDDIKESVRKAAGGTGRSLSELSVHLCNPAQVGEEIAAEAMKVVIPGILAAFTHQVDEVRLVATKTLTEVIRHGGSSLTSSVPNLVEALLEAATELEPGILNYAQFHVDEKEELQKARVEFASSSTSSIMDSLDRLAGFVDESIVAKLIPKLIRLSRIGVGIPTRATTAKFFSTILRSRAIVVEPYAARLMNASSAAAGMERDMNLRELWCSAVGGAAKLSNTEEVGQLVERIVYYAGSEDARDRSLASSLAVGLWRKSPDTARQHASLMLPIAYMGRYETDDDAKGAGANWKEVWSEGAPSTEAGLRLYAEEITDICVGRLAKSSQYRVKRSAAAALGALADASNETVDVKYLAKSAKALMAALPGHIWEGKIVALEAVGTIAKAYSNLDVWQTSGGADAVVRTLLQECKRGRKDYRLAAIESATKLLEKCRDDLDMFGEVNSHVSELWAPETTMENESVVGAHAIWETGSDADIVDARNKARKARRGLCVAAIGCQEAALASGKRADRQVEHIESLMAMFESVETGHWEVRLGVLEAVQRVVKRLDEGVLFGHSGHNGSTRLTVRIAKLAEFGVIDVKYAKIRVSGFSVLTVLGESLKDKGQVINFLSDEVQSQAMQAARKTDTDPAVQKSARKVCAIFHLQE</sequence>
<dbReference type="Gene3D" id="1.25.10.10">
    <property type="entry name" value="Leucine-rich Repeat Variant"/>
    <property type="match status" value="3"/>
</dbReference>
<evidence type="ECO:0000256" key="1">
    <source>
        <dbReference type="ARBA" id="ARBA00004496"/>
    </source>
</evidence>
<dbReference type="OrthoDB" id="16066at2759"/>
<accession>R7QLZ0</accession>
<reference evidence="8" key="1">
    <citation type="journal article" date="2013" name="Proc. Natl. Acad. Sci. U.S.A.">
        <title>Genome structure and metabolic features in the red seaweed Chondrus crispus shed light on evolution of the Archaeplastida.</title>
        <authorList>
            <person name="Collen J."/>
            <person name="Porcel B."/>
            <person name="Carre W."/>
            <person name="Ball S.G."/>
            <person name="Chaparro C."/>
            <person name="Tonon T."/>
            <person name="Barbeyron T."/>
            <person name="Michel G."/>
            <person name="Noel B."/>
            <person name="Valentin K."/>
            <person name="Elias M."/>
            <person name="Artiguenave F."/>
            <person name="Arun A."/>
            <person name="Aury J.M."/>
            <person name="Barbosa-Neto J.F."/>
            <person name="Bothwell J.H."/>
            <person name="Bouget F.Y."/>
            <person name="Brillet L."/>
            <person name="Cabello-Hurtado F."/>
            <person name="Capella-Gutierrez S."/>
            <person name="Charrier B."/>
            <person name="Cladiere L."/>
            <person name="Cock J.M."/>
            <person name="Coelho S.M."/>
            <person name="Colleoni C."/>
            <person name="Czjzek M."/>
            <person name="Da Silva C."/>
            <person name="Delage L."/>
            <person name="Denoeud F."/>
            <person name="Deschamps P."/>
            <person name="Dittami S.M."/>
            <person name="Gabaldon T."/>
            <person name="Gachon C.M."/>
            <person name="Groisillier A."/>
            <person name="Herve C."/>
            <person name="Jabbari K."/>
            <person name="Katinka M."/>
            <person name="Kloareg B."/>
            <person name="Kowalczyk N."/>
            <person name="Labadie K."/>
            <person name="Leblanc C."/>
            <person name="Lopez P.J."/>
            <person name="McLachlan D.H."/>
            <person name="Meslet-Cladiere L."/>
            <person name="Moustafa A."/>
            <person name="Nehr Z."/>
            <person name="Nyvall Collen P."/>
            <person name="Panaud O."/>
            <person name="Partensky F."/>
            <person name="Poulain J."/>
            <person name="Rensing S.A."/>
            <person name="Rousvoal S."/>
            <person name="Samson G."/>
            <person name="Symeonidi A."/>
            <person name="Weissenbach J."/>
            <person name="Zambounis A."/>
            <person name="Wincker P."/>
            <person name="Boyen C."/>
        </authorList>
    </citation>
    <scope>NUCLEOTIDE SEQUENCE [LARGE SCALE GENOMIC DNA]</scope>
    <source>
        <strain evidence="8">cv. Stackhouse</strain>
    </source>
</reference>
<evidence type="ECO:0000256" key="3">
    <source>
        <dbReference type="ARBA" id="ARBA00022737"/>
    </source>
</evidence>
<dbReference type="STRING" id="2769.R7QLZ0"/>
<organism evidence="7 8">
    <name type="scientific">Chondrus crispus</name>
    <name type="common">Carrageen Irish moss</name>
    <name type="synonym">Polymorpha crispa</name>
    <dbReference type="NCBI Taxonomy" id="2769"/>
    <lineage>
        <taxon>Eukaryota</taxon>
        <taxon>Rhodophyta</taxon>
        <taxon>Florideophyceae</taxon>
        <taxon>Rhodymeniophycidae</taxon>
        <taxon>Gigartinales</taxon>
        <taxon>Gigartinaceae</taxon>
        <taxon>Chondrus</taxon>
    </lineage>
</organism>
<dbReference type="Gramene" id="CDF38415">
    <property type="protein sequence ID" value="CDF38415"/>
    <property type="gene ID" value="CHC_T00006150001"/>
</dbReference>
<evidence type="ECO:0000256" key="2">
    <source>
        <dbReference type="ARBA" id="ARBA00022490"/>
    </source>
</evidence>
<proteinExistence type="predicted"/>
<evidence type="ECO:0000313" key="8">
    <source>
        <dbReference type="Proteomes" id="UP000012073"/>
    </source>
</evidence>
<dbReference type="InterPro" id="IPR055443">
    <property type="entry name" value="HEAT_ECM29"/>
</dbReference>
<keyword evidence="2" id="KW-0963">Cytoplasm</keyword>
<dbReference type="GO" id="GO:0043248">
    <property type="term" value="P:proteasome assembly"/>
    <property type="evidence" value="ECO:0007669"/>
    <property type="project" value="InterPro"/>
</dbReference>
<dbReference type="GO" id="GO:0005737">
    <property type="term" value="C:cytoplasm"/>
    <property type="evidence" value="ECO:0007669"/>
    <property type="project" value="UniProtKB-SubCell"/>
</dbReference>
<dbReference type="PANTHER" id="PTHR23346">
    <property type="entry name" value="TRANSLATIONAL ACTIVATOR GCN1-RELATED"/>
    <property type="match status" value="1"/>
</dbReference>
<dbReference type="KEGG" id="ccp:CHC_T00006150001"/>
<evidence type="ECO:0000259" key="5">
    <source>
        <dbReference type="Pfam" id="PF13001"/>
    </source>
</evidence>
<keyword evidence="8" id="KW-1185">Reference proteome</keyword>